<dbReference type="PANTHER" id="PTHR12406">
    <property type="entry name" value="CALCIUM-INDEPENDENT PHOSPHOLIPASE A2 IPLA2 -RELATED"/>
    <property type="match status" value="1"/>
</dbReference>
<protein>
    <recommendedName>
        <fullName evidence="5">PNPLA domain-containing protein</fullName>
    </recommendedName>
</protein>
<feature type="transmembrane region" description="Helical" evidence="4">
    <location>
        <begin position="13"/>
        <end position="36"/>
    </location>
</feature>
<evidence type="ECO:0000256" key="2">
    <source>
        <dbReference type="PROSITE-ProRule" id="PRU01161"/>
    </source>
</evidence>
<dbReference type="Gene3D" id="3.40.1090.10">
    <property type="entry name" value="Cytosolic phospholipase A2 catalytic domain"/>
    <property type="match status" value="1"/>
</dbReference>
<sequence>MASEDMDLPSNNVIPSFSFSGCGFLGVYHVGVAACLRDHTDVIKRNEIKFAGASAGALVATTLLLDINFGEMTRLLLKVANSVRNKEHLDLAQMLKELMNEYLPDDAHERLTGRLYVSVTILRGLECALITDFHSKDHLIQCLIASSFVPGFIGWIPPGLDAEDFIDIDNGVLLPSGLDGNYSLDSSDEDDYGDCKYESNRQKVYSTPTMWDVCGYDNDCQYKETKQCKDGSGGYLNRLVKLCFRSIQTTTRAVRNMPMASQIIDSVVPDGFCLDGFMEALLMEMVSNRYTVLDGGFSDNIPCFDNNTITICPFAGESDICPRDLTALDLNVDFSHTSLQVSGDNIFRLNHALNPMAPEMLLKLCEEGYNECLRFLHKKDLLSCKKHLMTRATISSSPCNIGHAHCRCRLCLAADTKIRTSLSCGDCHLQKRKALNSVLPLDVRNEFDKAIEEYKKQKSHKSQSDTHWSKLVSTLWWCAEKMYSGSIRLTDLSMDFHIWLMRVWDNIACFTKFAILPLGKKRKLVRHLLSSLKQSMGKASRSRSSRTSPISNTSVCG</sequence>
<feature type="region of interest" description="Disordered" evidence="3">
    <location>
        <begin position="536"/>
        <end position="557"/>
    </location>
</feature>
<feature type="active site" description="Nucleophile" evidence="2">
    <location>
        <position position="54"/>
    </location>
</feature>
<feature type="compositionally biased region" description="Low complexity" evidence="3">
    <location>
        <begin position="545"/>
        <end position="557"/>
    </location>
</feature>
<dbReference type="SUPFAM" id="SSF52151">
    <property type="entry name" value="FabD/lysophospholipase-like"/>
    <property type="match status" value="1"/>
</dbReference>
<dbReference type="GO" id="GO:0005811">
    <property type="term" value="C:lipid droplet"/>
    <property type="evidence" value="ECO:0007669"/>
    <property type="project" value="TreeGrafter"/>
</dbReference>
<dbReference type="InterPro" id="IPR002641">
    <property type="entry name" value="PNPLA_dom"/>
</dbReference>
<evidence type="ECO:0000313" key="6">
    <source>
        <dbReference type="EMBL" id="CAL1541752.1"/>
    </source>
</evidence>
<evidence type="ECO:0000313" key="7">
    <source>
        <dbReference type="Proteomes" id="UP001497497"/>
    </source>
</evidence>
<keyword evidence="4" id="KW-0472">Membrane</keyword>
<keyword evidence="4" id="KW-0812">Transmembrane</keyword>
<proteinExistence type="predicted"/>
<dbReference type="PROSITE" id="PS51635">
    <property type="entry name" value="PNPLA"/>
    <property type="match status" value="1"/>
</dbReference>
<feature type="active site" description="Proton acceptor" evidence="2">
    <location>
        <position position="167"/>
    </location>
</feature>
<dbReference type="InterPro" id="IPR016035">
    <property type="entry name" value="Acyl_Trfase/lysoPLipase"/>
</dbReference>
<comment type="caution">
    <text evidence="2">Lacks conserved residue(s) required for the propagation of feature annotation.</text>
</comment>
<dbReference type="AlphaFoldDB" id="A0AAV2I503"/>
<feature type="transmembrane region" description="Helical" evidence="4">
    <location>
        <begin position="48"/>
        <end position="65"/>
    </location>
</feature>
<feature type="short sequence motif" description="GXSXG" evidence="2">
    <location>
        <begin position="52"/>
        <end position="56"/>
    </location>
</feature>
<accession>A0AAV2I503</accession>
<dbReference type="GO" id="GO:0055088">
    <property type="term" value="P:lipid homeostasis"/>
    <property type="evidence" value="ECO:0007669"/>
    <property type="project" value="TreeGrafter"/>
</dbReference>
<dbReference type="GO" id="GO:0016020">
    <property type="term" value="C:membrane"/>
    <property type="evidence" value="ECO:0007669"/>
    <property type="project" value="TreeGrafter"/>
</dbReference>
<name>A0AAV2I503_LYMST</name>
<dbReference type="PANTHER" id="PTHR12406:SF41">
    <property type="entry name" value="BRUMMER, ISOFORM B-RELATED"/>
    <property type="match status" value="1"/>
</dbReference>
<reference evidence="6 7" key="1">
    <citation type="submission" date="2024-04" db="EMBL/GenBank/DDBJ databases">
        <authorList>
            <consortium name="Genoscope - CEA"/>
            <person name="William W."/>
        </authorList>
    </citation>
    <scope>NUCLEOTIDE SEQUENCE [LARGE SCALE GENOMIC DNA]</scope>
</reference>
<dbReference type="GO" id="GO:0005737">
    <property type="term" value="C:cytoplasm"/>
    <property type="evidence" value="ECO:0007669"/>
    <property type="project" value="TreeGrafter"/>
</dbReference>
<organism evidence="6 7">
    <name type="scientific">Lymnaea stagnalis</name>
    <name type="common">Great pond snail</name>
    <name type="synonym">Helix stagnalis</name>
    <dbReference type="NCBI Taxonomy" id="6523"/>
    <lineage>
        <taxon>Eukaryota</taxon>
        <taxon>Metazoa</taxon>
        <taxon>Spiralia</taxon>
        <taxon>Lophotrochozoa</taxon>
        <taxon>Mollusca</taxon>
        <taxon>Gastropoda</taxon>
        <taxon>Heterobranchia</taxon>
        <taxon>Euthyneura</taxon>
        <taxon>Panpulmonata</taxon>
        <taxon>Hygrophila</taxon>
        <taxon>Lymnaeoidea</taxon>
        <taxon>Lymnaeidae</taxon>
        <taxon>Lymnaea</taxon>
    </lineage>
</organism>
<evidence type="ECO:0000256" key="3">
    <source>
        <dbReference type="SAM" id="MobiDB-lite"/>
    </source>
</evidence>
<dbReference type="EMBL" id="CAXITT010000451">
    <property type="protein sequence ID" value="CAL1541752.1"/>
    <property type="molecule type" value="Genomic_DNA"/>
</dbReference>
<dbReference type="InterPro" id="IPR033562">
    <property type="entry name" value="PLPL"/>
</dbReference>
<comment type="caution">
    <text evidence="6">The sequence shown here is derived from an EMBL/GenBank/DDBJ whole genome shotgun (WGS) entry which is preliminary data.</text>
</comment>
<dbReference type="GO" id="GO:0019433">
    <property type="term" value="P:triglyceride catabolic process"/>
    <property type="evidence" value="ECO:0007669"/>
    <property type="project" value="TreeGrafter"/>
</dbReference>
<feature type="domain" description="PNPLA" evidence="5">
    <location>
        <begin position="17"/>
        <end position="180"/>
    </location>
</feature>
<dbReference type="Pfam" id="PF01734">
    <property type="entry name" value="Patatin"/>
    <property type="match status" value="1"/>
</dbReference>
<keyword evidence="7" id="KW-1185">Reference proteome</keyword>
<evidence type="ECO:0000256" key="4">
    <source>
        <dbReference type="SAM" id="Phobius"/>
    </source>
</evidence>
<keyword evidence="4" id="KW-1133">Transmembrane helix</keyword>
<keyword evidence="2" id="KW-0442">Lipid degradation</keyword>
<dbReference type="Proteomes" id="UP001497497">
    <property type="component" value="Unassembled WGS sequence"/>
</dbReference>
<evidence type="ECO:0000256" key="1">
    <source>
        <dbReference type="ARBA" id="ARBA00023098"/>
    </source>
</evidence>
<keyword evidence="2" id="KW-0378">Hydrolase</keyword>
<keyword evidence="1 2" id="KW-0443">Lipid metabolism</keyword>
<gene>
    <name evidence="6" type="ORF">GSLYS_00015358001</name>
</gene>
<evidence type="ECO:0000259" key="5">
    <source>
        <dbReference type="PROSITE" id="PS51635"/>
    </source>
</evidence>
<dbReference type="GO" id="GO:0004806">
    <property type="term" value="F:triacylglycerol lipase activity"/>
    <property type="evidence" value="ECO:0007669"/>
    <property type="project" value="TreeGrafter"/>
</dbReference>
<feature type="short sequence motif" description="GXGXXG" evidence="2">
    <location>
        <begin position="21"/>
        <end position="26"/>
    </location>
</feature>